<keyword evidence="20" id="KW-1185">Reference proteome</keyword>
<dbReference type="Pfam" id="PF00989">
    <property type="entry name" value="PAS"/>
    <property type="match status" value="1"/>
</dbReference>
<accession>A0AAQ4QE14</accession>
<dbReference type="SMART" id="SM00353">
    <property type="entry name" value="HLH"/>
    <property type="match status" value="1"/>
</dbReference>
<keyword evidence="6" id="KW-0227">DNA damage</keyword>
<dbReference type="InterPro" id="IPR000014">
    <property type="entry name" value="PAS"/>
</dbReference>
<protein>
    <recommendedName>
        <fullName evidence="14">Circadian locomoter output cycles protein kaput</fullName>
    </recommendedName>
</protein>
<evidence type="ECO:0000256" key="2">
    <source>
        <dbReference type="ARBA" id="ARBA00022490"/>
    </source>
</evidence>
<evidence type="ECO:0000259" key="18">
    <source>
        <dbReference type="PROSITE" id="PS50888"/>
    </source>
</evidence>
<feature type="region of interest" description="Disordered" evidence="16">
    <location>
        <begin position="587"/>
        <end position="610"/>
    </location>
</feature>
<proteinExistence type="predicted"/>
<dbReference type="InterPro" id="IPR047230">
    <property type="entry name" value="CLOCK-like"/>
</dbReference>
<dbReference type="GO" id="GO:0046983">
    <property type="term" value="F:protein dimerization activity"/>
    <property type="evidence" value="ECO:0007669"/>
    <property type="project" value="InterPro"/>
</dbReference>
<dbReference type="InterPro" id="IPR013767">
    <property type="entry name" value="PAS_fold"/>
</dbReference>
<dbReference type="AlphaFoldDB" id="A0AAQ4QE14"/>
<keyword evidence="3" id="KW-1017">Isopeptide bond</keyword>
<feature type="region of interest" description="Disordered" evidence="16">
    <location>
        <begin position="481"/>
        <end position="500"/>
    </location>
</feature>
<evidence type="ECO:0000256" key="11">
    <source>
        <dbReference type="ARBA" id="ARBA00023159"/>
    </source>
</evidence>
<evidence type="ECO:0000256" key="14">
    <source>
        <dbReference type="ARBA" id="ARBA00040572"/>
    </source>
</evidence>
<dbReference type="InterPro" id="IPR036638">
    <property type="entry name" value="HLH_DNA-bd_sf"/>
</dbReference>
<keyword evidence="9" id="KW-0090">Biological rhythms</keyword>
<dbReference type="InterPro" id="IPR011598">
    <property type="entry name" value="bHLH_dom"/>
</dbReference>
<dbReference type="GO" id="GO:0070888">
    <property type="term" value="F:E-box binding"/>
    <property type="evidence" value="ECO:0007669"/>
    <property type="project" value="TreeGrafter"/>
</dbReference>
<dbReference type="Ensembl" id="ENSGACT00000038790.1">
    <property type="protein sequence ID" value="ENSGACP00000048668.1"/>
    <property type="gene ID" value="ENSGACG00000015939.3"/>
</dbReference>
<evidence type="ECO:0000256" key="4">
    <source>
        <dbReference type="ARBA" id="ARBA00022553"/>
    </source>
</evidence>
<dbReference type="GO" id="GO:0005829">
    <property type="term" value="C:cytosol"/>
    <property type="evidence" value="ECO:0007669"/>
    <property type="project" value="UniProtKB-SubCell"/>
</dbReference>
<dbReference type="PROSITE" id="PS50888">
    <property type="entry name" value="BHLH"/>
    <property type="match status" value="1"/>
</dbReference>
<keyword evidence="10" id="KW-0238">DNA-binding</keyword>
<feature type="domain" description="PAS" evidence="17">
    <location>
        <begin position="79"/>
        <end position="127"/>
    </location>
</feature>
<dbReference type="Pfam" id="PF14598">
    <property type="entry name" value="PAS_11"/>
    <property type="match status" value="1"/>
</dbReference>
<evidence type="ECO:0000256" key="10">
    <source>
        <dbReference type="ARBA" id="ARBA00023125"/>
    </source>
</evidence>
<feature type="compositionally biased region" description="Pro residues" evidence="16">
    <location>
        <begin position="482"/>
        <end position="494"/>
    </location>
</feature>
<dbReference type="GO" id="GO:0000981">
    <property type="term" value="F:DNA-binding transcription factor activity, RNA polymerase II-specific"/>
    <property type="evidence" value="ECO:0007669"/>
    <property type="project" value="InterPro"/>
</dbReference>
<dbReference type="InterPro" id="IPR035965">
    <property type="entry name" value="PAS-like_dom_sf"/>
</dbReference>
<dbReference type="CDD" id="cd00130">
    <property type="entry name" value="PAS"/>
    <property type="match status" value="2"/>
</dbReference>
<dbReference type="InterPro" id="IPR001610">
    <property type="entry name" value="PAC"/>
</dbReference>
<evidence type="ECO:0000313" key="20">
    <source>
        <dbReference type="Proteomes" id="UP000007635"/>
    </source>
</evidence>
<evidence type="ECO:0000256" key="1">
    <source>
        <dbReference type="ARBA" id="ARBA00004514"/>
    </source>
</evidence>
<reference evidence="19" key="3">
    <citation type="submission" date="2025-09" db="UniProtKB">
        <authorList>
            <consortium name="Ensembl"/>
        </authorList>
    </citation>
    <scope>IDENTIFICATION</scope>
</reference>
<keyword evidence="13" id="KW-0539">Nucleus</keyword>
<dbReference type="SUPFAM" id="SSF55785">
    <property type="entry name" value="PYP-like sensor domain (PAS domain)"/>
    <property type="match status" value="2"/>
</dbReference>
<evidence type="ECO:0000256" key="13">
    <source>
        <dbReference type="ARBA" id="ARBA00023242"/>
    </source>
</evidence>
<evidence type="ECO:0000256" key="3">
    <source>
        <dbReference type="ARBA" id="ARBA00022499"/>
    </source>
</evidence>
<feature type="compositionally biased region" description="Low complexity" evidence="16">
    <location>
        <begin position="592"/>
        <end position="610"/>
    </location>
</feature>
<evidence type="ECO:0000256" key="8">
    <source>
        <dbReference type="ARBA" id="ARBA00023015"/>
    </source>
</evidence>
<keyword evidence="12" id="KW-0804">Transcription</keyword>
<keyword evidence="15" id="KW-0175">Coiled coil</keyword>
<evidence type="ECO:0000259" key="17">
    <source>
        <dbReference type="PROSITE" id="PS50112"/>
    </source>
</evidence>
<dbReference type="Gene3D" id="4.10.280.10">
    <property type="entry name" value="Helix-loop-helix DNA-binding domain"/>
    <property type="match status" value="1"/>
</dbReference>
<evidence type="ECO:0000256" key="15">
    <source>
        <dbReference type="SAM" id="Coils"/>
    </source>
</evidence>
<dbReference type="PANTHER" id="PTHR46055">
    <property type="entry name" value="CIRCADIAN LOCOMOTER OUTPUT CYCLES PROTEIN KAPUT"/>
    <property type="match status" value="1"/>
</dbReference>
<sequence>MAVSFHFRVSRNKSEKKRRDQFNVLIKELGTMLPGNTRKMDKSTILQKSIDFLCKHKEIAAQSESSEIRQDWKPPFLSNEEFTQLMLEALDGFFLAIMTDGNILYVSESVTSLLEHLPTDLVDQNLLNFLPLGEHSEVYKALSTHPTDHENLSSDYLKTKNHMEFCCHMLRGTIDPKEPPVYEYIKFIGNFKSLNNVPNAGRNGLAGVLQRSLQPAFDDQVCFVATVRLAKPQFIKEMCTVEEPNEEFTSRHSLEWKFLFLDHRAPPIIGYLPFEVLGTSGYDYYHVDDLETLAKCHEHLMQYGKGKSCYYRFLTKGQQWIWLQTHYYITYHQWNSRPEFIVCTHTVVSYAEVRAEQRRELGIEESNPEVNANKLHMDTATPPRQSLASTMEMTSQRRSSISSQVRPHSAHASWTSFVNAMQHLKDQLEHRTRLIQANIQRQQDELRHIQDQLQRVQGQGIQEFVSCPFLVPHIITLLPQRQPQPAPQPQPPPQGSVSAPLYNTMMISQPVQPNLLQISTSLPQTNTQQGTAVATFTQDRQIRFPAGQQLVTKLVTAPMACGAVMVPTSMFMGQVVTAYNPFGGQQRSGALSGPSATHPPSSATVSASPV</sequence>
<name>A0AAQ4QE14_GASAC</name>
<keyword evidence="8" id="KW-0805">Transcription regulation</keyword>
<feature type="domain" description="PAS" evidence="17">
    <location>
        <begin position="257"/>
        <end position="304"/>
    </location>
</feature>
<keyword evidence="2" id="KW-0963">Cytoplasm</keyword>
<keyword evidence="5" id="KW-0677">Repeat</keyword>
<reference evidence="19 20" key="1">
    <citation type="journal article" date="2021" name="G3 (Bethesda)">
        <title>Improved contiguity of the threespine stickleback genome using long-read sequencing.</title>
        <authorList>
            <person name="Nath S."/>
            <person name="Shaw D.E."/>
            <person name="White M.A."/>
        </authorList>
    </citation>
    <scope>NUCLEOTIDE SEQUENCE [LARGE SCALE GENOMIC DNA]</scope>
    <source>
        <strain evidence="19 20">Lake Benthic</strain>
    </source>
</reference>
<dbReference type="GO" id="GO:1990513">
    <property type="term" value="C:CLOCK-BMAL transcription complex"/>
    <property type="evidence" value="ECO:0007669"/>
    <property type="project" value="TreeGrafter"/>
</dbReference>
<evidence type="ECO:0000256" key="5">
    <source>
        <dbReference type="ARBA" id="ARBA00022737"/>
    </source>
</evidence>
<dbReference type="GeneTree" id="ENSGT00940000157580"/>
<dbReference type="FunFam" id="3.30.450.20:FF:000022">
    <property type="entry name" value="circadian locomoter output cycles protein kaput"/>
    <property type="match status" value="1"/>
</dbReference>
<feature type="coiled-coil region" evidence="15">
    <location>
        <begin position="425"/>
        <end position="459"/>
    </location>
</feature>
<dbReference type="FunFam" id="4.10.280.10:FF:000013">
    <property type="entry name" value="Circadian locomoter output cycles protein kaput"/>
    <property type="match status" value="1"/>
</dbReference>
<keyword evidence="11" id="KW-0010">Activator</keyword>
<dbReference type="SMART" id="SM00086">
    <property type="entry name" value="PAC"/>
    <property type="match status" value="1"/>
</dbReference>
<dbReference type="FunFam" id="3.30.450.20:FF:000016">
    <property type="entry name" value="Circadian locomoter output cycles protein"/>
    <property type="match status" value="1"/>
</dbReference>
<dbReference type="Gene3D" id="3.30.450.20">
    <property type="entry name" value="PAS domain"/>
    <property type="match status" value="2"/>
</dbReference>
<dbReference type="Proteomes" id="UP000007635">
    <property type="component" value="Chromosome IX"/>
</dbReference>
<evidence type="ECO:0000256" key="6">
    <source>
        <dbReference type="ARBA" id="ARBA00022763"/>
    </source>
</evidence>
<dbReference type="Pfam" id="PF00010">
    <property type="entry name" value="HLH"/>
    <property type="match status" value="1"/>
</dbReference>
<evidence type="ECO:0000256" key="12">
    <source>
        <dbReference type="ARBA" id="ARBA00023163"/>
    </source>
</evidence>
<evidence type="ECO:0000256" key="16">
    <source>
        <dbReference type="SAM" id="MobiDB-lite"/>
    </source>
</evidence>
<keyword evidence="7" id="KW-0832">Ubl conjugation</keyword>
<dbReference type="PANTHER" id="PTHR46055:SF2">
    <property type="entry name" value="CIRCADIAN LOCOMOTER OUTPUT CYCLES PROTEIN KAPUT"/>
    <property type="match status" value="1"/>
</dbReference>
<organism evidence="19 20">
    <name type="scientific">Gasterosteus aculeatus aculeatus</name>
    <name type="common">three-spined stickleback</name>
    <dbReference type="NCBI Taxonomy" id="481459"/>
    <lineage>
        <taxon>Eukaryota</taxon>
        <taxon>Metazoa</taxon>
        <taxon>Chordata</taxon>
        <taxon>Craniata</taxon>
        <taxon>Vertebrata</taxon>
        <taxon>Euteleostomi</taxon>
        <taxon>Actinopterygii</taxon>
        <taxon>Neopterygii</taxon>
        <taxon>Teleostei</taxon>
        <taxon>Neoteleostei</taxon>
        <taxon>Acanthomorphata</taxon>
        <taxon>Eupercaria</taxon>
        <taxon>Perciformes</taxon>
        <taxon>Cottioidei</taxon>
        <taxon>Gasterosteales</taxon>
        <taxon>Gasterosteidae</taxon>
        <taxon>Gasterosteus</taxon>
    </lineage>
</organism>
<evidence type="ECO:0000256" key="9">
    <source>
        <dbReference type="ARBA" id="ARBA00023108"/>
    </source>
</evidence>
<reference evidence="19" key="2">
    <citation type="submission" date="2025-08" db="UniProtKB">
        <authorList>
            <consortium name="Ensembl"/>
        </authorList>
    </citation>
    <scope>IDENTIFICATION</scope>
</reference>
<evidence type="ECO:0000256" key="7">
    <source>
        <dbReference type="ARBA" id="ARBA00022843"/>
    </source>
</evidence>
<dbReference type="GO" id="GO:0006974">
    <property type="term" value="P:DNA damage response"/>
    <property type="evidence" value="ECO:0007669"/>
    <property type="project" value="UniProtKB-KW"/>
</dbReference>
<dbReference type="SUPFAM" id="SSF47459">
    <property type="entry name" value="HLH, helix-loop-helix DNA-binding domain"/>
    <property type="match status" value="1"/>
</dbReference>
<feature type="domain" description="BHLH" evidence="18">
    <location>
        <begin position="6"/>
        <end position="56"/>
    </location>
</feature>
<dbReference type="PROSITE" id="PS50112">
    <property type="entry name" value="PAS"/>
    <property type="match status" value="2"/>
</dbReference>
<dbReference type="GO" id="GO:0032922">
    <property type="term" value="P:circadian regulation of gene expression"/>
    <property type="evidence" value="ECO:0007669"/>
    <property type="project" value="InterPro"/>
</dbReference>
<dbReference type="PRINTS" id="PR00785">
    <property type="entry name" value="NCTRNSLOCATR"/>
</dbReference>
<evidence type="ECO:0000313" key="19">
    <source>
        <dbReference type="Ensembl" id="ENSGACP00000048668.1"/>
    </source>
</evidence>
<dbReference type="SMART" id="SM00091">
    <property type="entry name" value="PAS"/>
    <property type="match status" value="2"/>
</dbReference>
<keyword evidence="4" id="KW-0597">Phosphoprotein</keyword>
<dbReference type="InterPro" id="IPR001067">
    <property type="entry name" value="Nuc_translocat"/>
</dbReference>
<comment type="subcellular location">
    <subcellularLocation>
        <location evidence="1">Cytoplasm</location>
        <location evidence="1">Cytosol</location>
    </subcellularLocation>
</comment>